<dbReference type="PANTHER" id="PTHR38133">
    <property type="entry name" value="SLR1429 PROTEIN"/>
    <property type="match status" value="1"/>
</dbReference>
<dbReference type="Proteomes" id="UP000624183">
    <property type="component" value="Unassembled WGS sequence"/>
</dbReference>
<organism evidence="1 2">
    <name type="scientific">Streptomyces rubiginosohelvolus</name>
    <dbReference type="NCBI Taxonomy" id="67362"/>
    <lineage>
        <taxon>Bacteria</taxon>
        <taxon>Bacillati</taxon>
        <taxon>Actinomycetota</taxon>
        <taxon>Actinomycetes</taxon>
        <taxon>Kitasatosporales</taxon>
        <taxon>Streptomycetaceae</taxon>
        <taxon>Streptomyces</taxon>
    </lineage>
</organism>
<comment type="caution">
    <text evidence="1">The sequence shown here is derived from an EMBL/GenBank/DDBJ whole genome shotgun (WGS) entry which is preliminary data.</text>
</comment>
<gene>
    <name evidence="1" type="ORF">GCM10010328_43000</name>
</gene>
<reference evidence="2" key="1">
    <citation type="journal article" date="2019" name="Int. J. Syst. Evol. Microbiol.">
        <title>The Global Catalogue of Microorganisms (GCM) 10K type strain sequencing project: providing services to taxonomists for standard genome sequencing and annotation.</title>
        <authorList>
            <consortium name="The Broad Institute Genomics Platform"/>
            <consortium name="The Broad Institute Genome Sequencing Center for Infectious Disease"/>
            <person name="Wu L."/>
            <person name="Ma J."/>
        </authorList>
    </citation>
    <scope>NUCLEOTIDE SEQUENCE [LARGE SCALE GENOMIC DNA]</scope>
    <source>
        <strain evidence="2">JCM 4602</strain>
    </source>
</reference>
<evidence type="ECO:0000313" key="1">
    <source>
        <dbReference type="EMBL" id="GGZ63804.1"/>
    </source>
</evidence>
<proteinExistence type="predicted"/>
<evidence type="ECO:0000313" key="2">
    <source>
        <dbReference type="Proteomes" id="UP000624183"/>
    </source>
</evidence>
<accession>A0ABQ3C0N8</accession>
<protein>
    <recommendedName>
        <fullName evidence="3">SWIM-type domain-containing protein</fullName>
    </recommendedName>
</protein>
<dbReference type="EMBL" id="BMUW01000008">
    <property type="protein sequence ID" value="GGZ63804.1"/>
    <property type="molecule type" value="Genomic_DNA"/>
</dbReference>
<evidence type="ECO:0008006" key="3">
    <source>
        <dbReference type="Google" id="ProtNLM"/>
    </source>
</evidence>
<keyword evidence="2" id="KW-1185">Reference proteome</keyword>
<name>A0ABQ3C0N8_9ACTN</name>
<dbReference type="PANTHER" id="PTHR38133:SF1">
    <property type="entry name" value="SLR1429 PROTEIN"/>
    <property type="match status" value="1"/>
</dbReference>
<sequence length="302" mass="32317">MTPNVWAHTWETILRASINNEALWLAGHNDLSAGGITHLTFEPGRVGATATDRHSTTPAHPTIAMPVLTHDQTTAWQSASPTCGHHQAVRTGKLPECLTSPDHTGGAPTLPSLEEITCNCDCGISPCRHTAALTHAVTARLTARPADFATLRGLPELSPQHRPATSTDQLVTTARTTPGGKVRIPAHHAWAWYRECAEPPLLPAHTPELASQSDATFPVHTAPPAPAPGPEQIQALIRDAAAQARSHLHDATQLECALHEDALRLAATVPGVRLPETAERLSIDIADLREQISAYTPSLLQH</sequence>